<organism evidence="1 2">
    <name type="scientific">Kineococcus glutinatus</name>
    <dbReference type="NCBI Taxonomy" id="1070872"/>
    <lineage>
        <taxon>Bacteria</taxon>
        <taxon>Bacillati</taxon>
        <taxon>Actinomycetota</taxon>
        <taxon>Actinomycetes</taxon>
        <taxon>Kineosporiales</taxon>
        <taxon>Kineosporiaceae</taxon>
        <taxon>Kineococcus</taxon>
    </lineage>
</organism>
<protein>
    <submittedName>
        <fullName evidence="1">Uncharacterized protein</fullName>
    </submittedName>
</protein>
<gene>
    <name evidence="1" type="ORF">GCM10023225_24190</name>
</gene>
<accession>A0ABP9I1I9</accession>
<reference evidence="2" key="1">
    <citation type="journal article" date="2019" name="Int. J. Syst. Evol. Microbiol.">
        <title>The Global Catalogue of Microorganisms (GCM) 10K type strain sequencing project: providing services to taxonomists for standard genome sequencing and annotation.</title>
        <authorList>
            <consortium name="The Broad Institute Genomics Platform"/>
            <consortium name="The Broad Institute Genome Sequencing Center for Infectious Disease"/>
            <person name="Wu L."/>
            <person name="Ma J."/>
        </authorList>
    </citation>
    <scope>NUCLEOTIDE SEQUENCE [LARGE SCALE GENOMIC DNA]</scope>
    <source>
        <strain evidence="2">JCM 18126</strain>
    </source>
</reference>
<name>A0ABP9I1I9_9ACTN</name>
<dbReference type="Proteomes" id="UP001501195">
    <property type="component" value="Unassembled WGS sequence"/>
</dbReference>
<proteinExistence type="predicted"/>
<keyword evidence="2" id="KW-1185">Reference proteome</keyword>
<evidence type="ECO:0000313" key="2">
    <source>
        <dbReference type="Proteomes" id="UP001501195"/>
    </source>
</evidence>
<evidence type="ECO:0000313" key="1">
    <source>
        <dbReference type="EMBL" id="GAA4984192.1"/>
    </source>
</evidence>
<dbReference type="EMBL" id="BAABIL010000374">
    <property type="protein sequence ID" value="GAA4984192.1"/>
    <property type="molecule type" value="Genomic_DNA"/>
</dbReference>
<comment type="caution">
    <text evidence="1">The sequence shown here is derived from an EMBL/GenBank/DDBJ whole genome shotgun (WGS) entry which is preliminary data.</text>
</comment>
<dbReference type="RefSeq" id="WP_345712838.1">
    <property type="nucleotide sequence ID" value="NZ_BAABIL010000374.1"/>
</dbReference>
<sequence length="90" mass="9485">MKTVLAIETTKPIGIHDLNGFLQGIALHMPGAFVSQGPSTRGRLTVSVLAPGPLPLEVAEQVLESLPHLCDSIAGLSLQEATPRRRPVPA</sequence>